<keyword evidence="1 6" id="KW-0597">Phosphoprotein</keyword>
<dbReference type="GO" id="GO:0000976">
    <property type="term" value="F:transcription cis-regulatory region binding"/>
    <property type="evidence" value="ECO:0007669"/>
    <property type="project" value="TreeGrafter"/>
</dbReference>
<dbReference type="KEGG" id="spsw:Sps_03884"/>
<keyword evidence="3" id="KW-0805">Transcription regulation</keyword>
<dbReference type="SMART" id="SM00448">
    <property type="entry name" value="REC"/>
    <property type="match status" value="1"/>
</dbReference>
<evidence type="ECO:0000256" key="3">
    <source>
        <dbReference type="ARBA" id="ARBA00023015"/>
    </source>
</evidence>
<dbReference type="InterPro" id="IPR011006">
    <property type="entry name" value="CheY-like_superfamily"/>
</dbReference>
<keyword evidence="5" id="KW-0804">Transcription</keyword>
<dbReference type="GO" id="GO:0032993">
    <property type="term" value="C:protein-DNA complex"/>
    <property type="evidence" value="ECO:0007669"/>
    <property type="project" value="TreeGrafter"/>
</dbReference>
<feature type="domain" description="Response regulatory" evidence="7">
    <location>
        <begin position="6"/>
        <end position="121"/>
    </location>
</feature>
<dbReference type="PANTHER" id="PTHR48111:SF1">
    <property type="entry name" value="TWO-COMPONENT RESPONSE REGULATOR ORR33"/>
    <property type="match status" value="1"/>
</dbReference>
<evidence type="ECO:0000256" key="2">
    <source>
        <dbReference type="ARBA" id="ARBA00023012"/>
    </source>
</evidence>
<reference evidence="8 9" key="1">
    <citation type="submission" date="2016-03" db="EMBL/GenBank/DDBJ databases">
        <title>Complete genome sequence of Shewanella psychrophila WP2, a deep sea bacterium isolated from west Pacific sediment.</title>
        <authorList>
            <person name="Xu G."/>
            <person name="Jian H."/>
        </authorList>
    </citation>
    <scope>NUCLEOTIDE SEQUENCE [LARGE SCALE GENOMIC DNA]</scope>
    <source>
        <strain evidence="8 9">WP2</strain>
    </source>
</reference>
<feature type="modified residue" description="4-aspartylphosphate" evidence="6">
    <location>
        <position position="54"/>
    </location>
</feature>
<protein>
    <submittedName>
        <fullName evidence="8">Response regulator receiver domain protein</fullName>
    </submittedName>
</protein>
<accession>A0A1S6HU38</accession>
<dbReference type="InterPro" id="IPR039420">
    <property type="entry name" value="WalR-like"/>
</dbReference>
<dbReference type="RefSeq" id="WP_237157883.1">
    <property type="nucleotide sequence ID" value="NZ_CP014782.1"/>
</dbReference>
<dbReference type="SUPFAM" id="SSF52172">
    <property type="entry name" value="CheY-like"/>
    <property type="match status" value="1"/>
</dbReference>
<dbReference type="PANTHER" id="PTHR48111">
    <property type="entry name" value="REGULATOR OF RPOS"/>
    <property type="match status" value="1"/>
</dbReference>
<dbReference type="Proteomes" id="UP000189545">
    <property type="component" value="Chromosome"/>
</dbReference>
<evidence type="ECO:0000313" key="9">
    <source>
        <dbReference type="Proteomes" id="UP000189545"/>
    </source>
</evidence>
<sequence>MRKNINILVVDDTADCRLMLRAMLENDYCVAEVDSGDMCLVEVSKTMPDLILLDVDMPGISGFEACVQLRKEYPSESLPIIFVSGLDSYEERLAGYEAGADDYIIKPVEPEILFAKVANCLKQRQKMSAAKASATEAVSIAMEAMTVSSELGQVVQFIKDVQSIKNAEEVGCAMSNILSSFGMNSVARVDTGSIAYIGCDEESIEAKVLSRFVVHNERILSVGIRTVIRDPHIVLLIKDMPLDDEKRCGRFRDHLAVLMDIADAQLANIKTRNVMLEQRQQIFTQVISVAEEQIKRTSVRLFEHDKSSQGIMHGMVSELEGMLFGLGLEEDQEKKLMALADQTSLQLQETQGQTQVVSSELGAILESLYDFFNTLNEPTESDLS</sequence>
<dbReference type="InterPro" id="IPR001789">
    <property type="entry name" value="Sig_transdc_resp-reg_receiver"/>
</dbReference>
<evidence type="ECO:0000313" key="8">
    <source>
        <dbReference type="EMBL" id="AQS38999.1"/>
    </source>
</evidence>
<evidence type="ECO:0000256" key="6">
    <source>
        <dbReference type="PROSITE-ProRule" id="PRU00169"/>
    </source>
</evidence>
<organism evidence="8 9">
    <name type="scientific">Shewanella psychrophila</name>
    <dbReference type="NCBI Taxonomy" id="225848"/>
    <lineage>
        <taxon>Bacteria</taxon>
        <taxon>Pseudomonadati</taxon>
        <taxon>Pseudomonadota</taxon>
        <taxon>Gammaproteobacteria</taxon>
        <taxon>Alteromonadales</taxon>
        <taxon>Shewanellaceae</taxon>
        <taxon>Shewanella</taxon>
    </lineage>
</organism>
<name>A0A1S6HU38_9GAMM</name>
<evidence type="ECO:0000256" key="4">
    <source>
        <dbReference type="ARBA" id="ARBA00023125"/>
    </source>
</evidence>
<dbReference type="PROSITE" id="PS50110">
    <property type="entry name" value="RESPONSE_REGULATORY"/>
    <property type="match status" value="1"/>
</dbReference>
<keyword evidence="4" id="KW-0238">DNA-binding</keyword>
<dbReference type="Gene3D" id="3.40.50.2300">
    <property type="match status" value="1"/>
</dbReference>
<keyword evidence="9" id="KW-1185">Reference proteome</keyword>
<dbReference type="EMBL" id="CP014782">
    <property type="protein sequence ID" value="AQS38999.1"/>
    <property type="molecule type" value="Genomic_DNA"/>
</dbReference>
<dbReference type="GO" id="GO:0006355">
    <property type="term" value="P:regulation of DNA-templated transcription"/>
    <property type="evidence" value="ECO:0007669"/>
    <property type="project" value="TreeGrafter"/>
</dbReference>
<gene>
    <name evidence="8" type="ORF">Sps_03884</name>
</gene>
<dbReference type="GO" id="GO:0005829">
    <property type="term" value="C:cytosol"/>
    <property type="evidence" value="ECO:0007669"/>
    <property type="project" value="TreeGrafter"/>
</dbReference>
<keyword evidence="2" id="KW-0902">Two-component regulatory system</keyword>
<evidence type="ECO:0000256" key="1">
    <source>
        <dbReference type="ARBA" id="ARBA00022553"/>
    </source>
</evidence>
<dbReference type="STRING" id="225848.Sps_03884"/>
<evidence type="ECO:0000259" key="7">
    <source>
        <dbReference type="PROSITE" id="PS50110"/>
    </source>
</evidence>
<dbReference type="Pfam" id="PF00072">
    <property type="entry name" value="Response_reg"/>
    <property type="match status" value="1"/>
</dbReference>
<dbReference type="GO" id="GO:0000156">
    <property type="term" value="F:phosphorelay response regulator activity"/>
    <property type="evidence" value="ECO:0007669"/>
    <property type="project" value="TreeGrafter"/>
</dbReference>
<proteinExistence type="predicted"/>
<dbReference type="AlphaFoldDB" id="A0A1S6HU38"/>
<evidence type="ECO:0000256" key="5">
    <source>
        <dbReference type="ARBA" id="ARBA00023163"/>
    </source>
</evidence>